<feature type="chain" id="PRO_5029495091" evidence="2">
    <location>
        <begin position="24"/>
        <end position="693"/>
    </location>
</feature>
<feature type="domain" description="BRWD/PHIP ancillary-like" evidence="3">
    <location>
        <begin position="528"/>
        <end position="652"/>
    </location>
</feature>
<name>A0A7J0G190_9ERIC</name>
<evidence type="ECO:0000256" key="1">
    <source>
        <dbReference type="SAM" id="MobiDB-lite"/>
    </source>
</evidence>
<dbReference type="InterPro" id="IPR057451">
    <property type="entry name" value="BRWD/PHIP_AD"/>
</dbReference>
<protein>
    <submittedName>
        <fullName evidence="4">Prolyl oligopeptidase family protein</fullName>
    </submittedName>
</protein>
<evidence type="ECO:0000313" key="5">
    <source>
        <dbReference type="Proteomes" id="UP000585474"/>
    </source>
</evidence>
<dbReference type="GO" id="GO:0006357">
    <property type="term" value="P:regulation of transcription by RNA polymerase II"/>
    <property type="evidence" value="ECO:0007669"/>
    <property type="project" value="TreeGrafter"/>
</dbReference>
<feature type="compositionally biased region" description="Polar residues" evidence="1">
    <location>
        <begin position="426"/>
        <end position="435"/>
    </location>
</feature>
<keyword evidence="2" id="KW-0732">Signal</keyword>
<dbReference type="EMBL" id="BJWL01000017">
    <property type="protein sequence ID" value="GFZ04543.1"/>
    <property type="molecule type" value="Genomic_DNA"/>
</dbReference>
<dbReference type="GO" id="GO:0005634">
    <property type="term" value="C:nucleus"/>
    <property type="evidence" value="ECO:0007669"/>
    <property type="project" value="TreeGrafter"/>
</dbReference>
<feature type="signal peptide" evidence="2">
    <location>
        <begin position="1"/>
        <end position="23"/>
    </location>
</feature>
<dbReference type="PANTHER" id="PTHR16266:SF17">
    <property type="entry name" value="BRWD3"/>
    <property type="match status" value="1"/>
</dbReference>
<dbReference type="Pfam" id="PF25313">
    <property type="entry name" value="BRWD_AD"/>
    <property type="match status" value="1"/>
</dbReference>
<dbReference type="Proteomes" id="UP000585474">
    <property type="component" value="Unassembled WGS sequence"/>
</dbReference>
<gene>
    <name evidence="4" type="ORF">Acr_17g0001150</name>
</gene>
<dbReference type="AlphaFoldDB" id="A0A7J0G190"/>
<dbReference type="GO" id="GO:0007010">
    <property type="term" value="P:cytoskeleton organization"/>
    <property type="evidence" value="ECO:0007669"/>
    <property type="project" value="TreeGrafter"/>
</dbReference>
<reference evidence="4 5" key="1">
    <citation type="submission" date="2019-07" db="EMBL/GenBank/DDBJ databases">
        <title>De Novo Assembly of kiwifruit Actinidia rufa.</title>
        <authorList>
            <person name="Sugita-Konishi S."/>
            <person name="Sato K."/>
            <person name="Mori E."/>
            <person name="Abe Y."/>
            <person name="Kisaki G."/>
            <person name="Hamano K."/>
            <person name="Suezawa K."/>
            <person name="Otani M."/>
            <person name="Fukuda T."/>
            <person name="Manabe T."/>
            <person name="Gomi K."/>
            <person name="Tabuchi M."/>
            <person name="Akimitsu K."/>
            <person name="Kataoka I."/>
        </authorList>
    </citation>
    <scope>NUCLEOTIDE SEQUENCE [LARGE SCALE GENOMIC DNA]</scope>
    <source>
        <strain evidence="5">cv. Fuchu</strain>
    </source>
</reference>
<proteinExistence type="predicted"/>
<evidence type="ECO:0000313" key="4">
    <source>
        <dbReference type="EMBL" id="GFZ04543.1"/>
    </source>
</evidence>
<dbReference type="InterPro" id="IPR052060">
    <property type="entry name" value="Bromo_WD_repeat"/>
</dbReference>
<keyword evidence="5" id="KW-1185">Reference proteome</keyword>
<dbReference type="PANTHER" id="PTHR16266">
    <property type="entry name" value="WD REPEAT DOMAIN 9"/>
    <property type="match status" value="1"/>
</dbReference>
<organism evidence="4 5">
    <name type="scientific">Actinidia rufa</name>
    <dbReference type="NCBI Taxonomy" id="165716"/>
    <lineage>
        <taxon>Eukaryota</taxon>
        <taxon>Viridiplantae</taxon>
        <taxon>Streptophyta</taxon>
        <taxon>Embryophyta</taxon>
        <taxon>Tracheophyta</taxon>
        <taxon>Spermatophyta</taxon>
        <taxon>Magnoliopsida</taxon>
        <taxon>eudicotyledons</taxon>
        <taxon>Gunneridae</taxon>
        <taxon>Pentapetalae</taxon>
        <taxon>asterids</taxon>
        <taxon>Ericales</taxon>
        <taxon>Actinidiaceae</taxon>
        <taxon>Actinidia</taxon>
    </lineage>
</organism>
<accession>A0A7J0G190</accession>
<sequence length="693" mass="77701">MRGVWRLCFANVFSLFLPSFVWVDNSTLLVCTIPLSRGDLPKKPLVPSCPNIQSNEQQNVVQVRTFQNLLKDEYDEDMIEYYATTQLVLASLDGTVKLISPPAVYTSMDPSPDQKYLLITSIHRPYSFIVPCERFPKKVDVWIADGKFVRELCELSLSDDIPIAFNSVRKGMHSISWRVNKPSMLYWYTSEILFFSLLVDDFLMICCGMWEYKLSWSIWDCMMQIDNSEAILLGFQHYLVMLGTTVLIPAYLVPQMGGGNLTGMKRRSKSSLCLHTCVGLTCGLIRIDKLSVFGAVTAIAFSPRLGTVYQLLCYLTGTPEGTGGSRNKNRSTEDVHKSSLCDFPPLDNLKEIPPAEPIKLRIKSKKVSRDPESPYQLKFITPREVLTRAGGDLMSERLPCMEDNLILGVPEEDEGFEQPSHRGVKSNWSRSNAKGSSVRWGEKASKAANHNYDSGSDIPAADAIRRIRSTGLKATSRETHAMNHKFKVRQGLRSAGTSKSAEKILQENIRLAPFGRVDEKSKNGDQFQGHQGYFKANPLTGKSPRESIKRNIRAVEICLVEGFRYCQVPGAGDGGCKIALKFTDPSSSVFGEGFKFTLAELKDFLGFVVERTRYDAAILRHWTCKDECKVWWRDPSGEGGSGWKGWIVSSQVVHGKDTRFSTRVIPQTIIRIKLGTSTILKICGSTTILIMKL</sequence>
<evidence type="ECO:0000256" key="2">
    <source>
        <dbReference type="SAM" id="SignalP"/>
    </source>
</evidence>
<dbReference type="GO" id="GO:0008360">
    <property type="term" value="P:regulation of cell shape"/>
    <property type="evidence" value="ECO:0007669"/>
    <property type="project" value="TreeGrafter"/>
</dbReference>
<evidence type="ECO:0000259" key="3">
    <source>
        <dbReference type="Pfam" id="PF25313"/>
    </source>
</evidence>
<dbReference type="OrthoDB" id="43744at2759"/>
<feature type="region of interest" description="Disordered" evidence="1">
    <location>
        <begin position="414"/>
        <end position="439"/>
    </location>
</feature>
<comment type="caution">
    <text evidence="4">The sequence shown here is derived from an EMBL/GenBank/DDBJ whole genome shotgun (WGS) entry which is preliminary data.</text>
</comment>
<feature type="region of interest" description="Disordered" evidence="1">
    <location>
        <begin position="521"/>
        <end position="540"/>
    </location>
</feature>